<keyword evidence="2" id="KW-0472">Membrane</keyword>
<keyword evidence="2" id="KW-0812">Transmembrane</keyword>
<organism evidence="3 4">
    <name type="scientific">Actinopolyspora erythraea</name>
    <dbReference type="NCBI Taxonomy" id="414996"/>
    <lineage>
        <taxon>Bacteria</taxon>
        <taxon>Bacillati</taxon>
        <taxon>Actinomycetota</taxon>
        <taxon>Actinomycetes</taxon>
        <taxon>Actinopolysporales</taxon>
        <taxon>Actinopolysporaceae</taxon>
        <taxon>Actinopolyspora</taxon>
    </lineage>
</organism>
<evidence type="ECO:0000256" key="1">
    <source>
        <dbReference type="SAM" id="MobiDB-lite"/>
    </source>
</evidence>
<proteinExistence type="predicted"/>
<feature type="region of interest" description="Disordered" evidence="1">
    <location>
        <begin position="18"/>
        <end position="52"/>
    </location>
</feature>
<dbReference type="OrthoDB" id="3693059at2"/>
<dbReference type="EMBL" id="CP022752">
    <property type="protein sequence ID" value="ASU80268.1"/>
    <property type="molecule type" value="Genomic_DNA"/>
</dbReference>
<dbReference type="KEGG" id="aey:CDG81_20560"/>
<reference evidence="3 4" key="1">
    <citation type="submission" date="2017-08" db="EMBL/GenBank/DDBJ databases">
        <title>The complete genome sequence of moderately halophilic actinomycete Actinopolyspora erythraea YIM 90600, the producer of novel erythromycin, novel actinopolysporins A-C and tubercidin.</title>
        <authorList>
            <person name="Yin M."/>
            <person name="Tang S."/>
        </authorList>
    </citation>
    <scope>NUCLEOTIDE SEQUENCE [LARGE SCALE GENOMIC DNA]</scope>
    <source>
        <strain evidence="3 4">YIM 90600</strain>
    </source>
</reference>
<dbReference type="RefSeq" id="WP_094904655.1">
    <property type="nucleotide sequence ID" value="NZ_CP022752.1"/>
</dbReference>
<sequence>MSEDGCCGKQCCTWRSAGSCSWSPGSGALRGRDAERHHGALGPRGHRGQRGRVPLERETIALSDNLRKNGWASCDVVPDSGERRDIRSPREDATVSYRQYQPWFSGTATVTCDEQVTIRSGATLTMYRLALSPLVRFGSAAIAAIPLVLALIWYYGLVRIRN</sequence>
<gene>
    <name evidence="3" type="ORF">CDG81_20560</name>
</gene>
<name>A0A223RWM4_9ACTN</name>
<keyword evidence="2" id="KW-1133">Transmembrane helix</keyword>
<evidence type="ECO:0000313" key="4">
    <source>
        <dbReference type="Proteomes" id="UP000215043"/>
    </source>
</evidence>
<evidence type="ECO:0000313" key="3">
    <source>
        <dbReference type="EMBL" id="ASU80268.1"/>
    </source>
</evidence>
<dbReference type="AlphaFoldDB" id="A0A223RWM4"/>
<evidence type="ECO:0000256" key="2">
    <source>
        <dbReference type="SAM" id="Phobius"/>
    </source>
</evidence>
<dbReference type="Proteomes" id="UP000215043">
    <property type="component" value="Chromosome"/>
</dbReference>
<protein>
    <submittedName>
        <fullName evidence="3">Uncharacterized protein</fullName>
    </submittedName>
</protein>
<accession>A0A223RWM4</accession>
<feature type="transmembrane region" description="Helical" evidence="2">
    <location>
        <begin position="134"/>
        <end position="156"/>
    </location>
</feature>